<dbReference type="Proteomes" id="UP000805193">
    <property type="component" value="Unassembled WGS sequence"/>
</dbReference>
<evidence type="ECO:0000313" key="1">
    <source>
        <dbReference type="EMBL" id="KAG0416702.1"/>
    </source>
</evidence>
<gene>
    <name evidence="1" type="ORF">HPB47_006200</name>
</gene>
<keyword evidence="2" id="KW-1185">Reference proteome</keyword>
<accession>A0AC60PB64</accession>
<organism evidence="1 2">
    <name type="scientific">Ixodes persulcatus</name>
    <name type="common">Taiga tick</name>
    <dbReference type="NCBI Taxonomy" id="34615"/>
    <lineage>
        <taxon>Eukaryota</taxon>
        <taxon>Metazoa</taxon>
        <taxon>Ecdysozoa</taxon>
        <taxon>Arthropoda</taxon>
        <taxon>Chelicerata</taxon>
        <taxon>Arachnida</taxon>
        <taxon>Acari</taxon>
        <taxon>Parasitiformes</taxon>
        <taxon>Ixodida</taxon>
        <taxon>Ixodoidea</taxon>
        <taxon>Ixodidae</taxon>
        <taxon>Ixodinae</taxon>
        <taxon>Ixodes</taxon>
    </lineage>
</organism>
<sequence>MPDQADDLGPFKALESAENTHPEDAKEIALKGPSSYAAALKRPGKKSRQSAHPSSGSPPEPTRIPLTQDDLDTEIAQLSRQIELLRQRKAGVTARHSTTITTVDEDQPTPDIPLLKLWAERRQAEIQANRNPLQPEGRVLVNHITARARRHEKQLSRCPWCGWCDSLGSGARNKALWRTFPAMERGGQQADPSASIRLALNLTPEELAKKAAVSFFPNHQQLPIDPPSNAAMETLGLTDPFTKAEIIAAIEATKKHSSPGCDNIPYELFKNLEGEAIEAFFQLVNQREQARMLKRKHIPAAAALHSYFYGGPPLTAFLDDIPPWCYTNITTNKTTKLRRNDQPAPTPETSIPQGQCVVYTDVAVLSRGGRVAFVSPSHPGFQATCDYKSDTPDSFLLELQAIHDAIKAKNLLRRDTRALIPPCVCFLPRNLFRMEEVSLQRLRAGAALTPSVTWTCGHTPADPGTCPKCPAPVDSSDAHYLLWLCSGAKTTHCVTSTAPFARRSPWHVAHENARP</sequence>
<dbReference type="EMBL" id="JABSTQ010010927">
    <property type="protein sequence ID" value="KAG0416702.1"/>
    <property type="molecule type" value="Genomic_DNA"/>
</dbReference>
<name>A0AC60PB64_IXOPE</name>
<protein>
    <submittedName>
        <fullName evidence="1">Uncharacterized protein</fullName>
    </submittedName>
</protein>
<comment type="caution">
    <text evidence="1">The sequence shown here is derived from an EMBL/GenBank/DDBJ whole genome shotgun (WGS) entry which is preliminary data.</text>
</comment>
<evidence type="ECO:0000313" key="2">
    <source>
        <dbReference type="Proteomes" id="UP000805193"/>
    </source>
</evidence>
<reference evidence="1 2" key="1">
    <citation type="journal article" date="2020" name="Cell">
        <title>Large-Scale Comparative Analyses of Tick Genomes Elucidate Their Genetic Diversity and Vector Capacities.</title>
        <authorList>
            <consortium name="Tick Genome and Microbiome Consortium (TIGMIC)"/>
            <person name="Jia N."/>
            <person name="Wang J."/>
            <person name="Shi W."/>
            <person name="Du L."/>
            <person name="Sun Y."/>
            <person name="Zhan W."/>
            <person name="Jiang J.F."/>
            <person name="Wang Q."/>
            <person name="Zhang B."/>
            <person name="Ji P."/>
            <person name="Bell-Sakyi L."/>
            <person name="Cui X.M."/>
            <person name="Yuan T.T."/>
            <person name="Jiang B.G."/>
            <person name="Yang W.F."/>
            <person name="Lam T.T."/>
            <person name="Chang Q.C."/>
            <person name="Ding S.J."/>
            <person name="Wang X.J."/>
            <person name="Zhu J.G."/>
            <person name="Ruan X.D."/>
            <person name="Zhao L."/>
            <person name="Wei J.T."/>
            <person name="Ye R.Z."/>
            <person name="Que T.C."/>
            <person name="Du C.H."/>
            <person name="Zhou Y.H."/>
            <person name="Cheng J.X."/>
            <person name="Dai P.F."/>
            <person name="Guo W.B."/>
            <person name="Han X.H."/>
            <person name="Huang E.J."/>
            <person name="Li L.F."/>
            <person name="Wei W."/>
            <person name="Gao Y.C."/>
            <person name="Liu J.Z."/>
            <person name="Shao H.Z."/>
            <person name="Wang X."/>
            <person name="Wang C.C."/>
            <person name="Yang T.C."/>
            <person name="Huo Q.B."/>
            <person name="Li W."/>
            <person name="Chen H.Y."/>
            <person name="Chen S.E."/>
            <person name="Zhou L.G."/>
            <person name="Ni X.B."/>
            <person name="Tian J.H."/>
            <person name="Sheng Y."/>
            <person name="Liu T."/>
            <person name="Pan Y.S."/>
            <person name="Xia L.Y."/>
            <person name="Li J."/>
            <person name="Zhao F."/>
            <person name="Cao W.C."/>
        </authorList>
    </citation>
    <scope>NUCLEOTIDE SEQUENCE [LARGE SCALE GENOMIC DNA]</scope>
    <source>
        <strain evidence="1">Iper-2018</strain>
    </source>
</reference>
<proteinExistence type="predicted"/>